<dbReference type="RefSeq" id="WP_091869744.1">
    <property type="nucleotide sequence ID" value="NZ_FNAO01000006.1"/>
</dbReference>
<dbReference type="AlphaFoldDB" id="A0A1G7EW33"/>
<feature type="domain" description="N-acetyltransferase" evidence="2">
    <location>
        <begin position="6"/>
        <end position="164"/>
    </location>
</feature>
<name>A0A1G7EW33_9FLAO</name>
<accession>A0A1G7EW33</accession>
<evidence type="ECO:0000256" key="1">
    <source>
        <dbReference type="ARBA" id="ARBA00022679"/>
    </source>
</evidence>
<dbReference type="OrthoDB" id="5419426at2"/>
<dbReference type="CDD" id="cd04301">
    <property type="entry name" value="NAT_SF"/>
    <property type="match status" value="1"/>
</dbReference>
<dbReference type="InterPro" id="IPR016181">
    <property type="entry name" value="Acyl_CoA_acyltransferase"/>
</dbReference>
<protein>
    <submittedName>
        <fullName evidence="3">Putative acetyltransferase</fullName>
    </submittedName>
</protein>
<dbReference type="InterPro" id="IPR000182">
    <property type="entry name" value="GNAT_dom"/>
</dbReference>
<dbReference type="Gene3D" id="3.40.630.30">
    <property type="match status" value="1"/>
</dbReference>
<dbReference type="SUPFAM" id="SSF55729">
    <property type="entry name" value="Acyl-CoA N-acyltransferases (Nat)"/>
    <property type="match status" value="1"/>
</dbReference>
<gene>
    <name evidence="3" type="ORF">SAMN05421636_106345</name>
</gene>
<proteinExistence type="predicted"/>
<keyword evidence="4" id="KW-1185">Reference proteome</keyword>
<evidence type="ECO:0000259" key="2">
    <source>
        <dbReference type="PROSITE" id="PS51186"/>
    </source>
</evidence>
<dbReference type="GO" id="GO:0008080">
    <property type="term" value="F:N-acetyltransferase activity"/>
    <property type="evidence" value="ECO:0007669"/>
    <property type="project" value="InterPro"/>
</dbReference>
<keyword evidence="1 3" id="KW-0808">Transferase</keyword>
<dbReference type="Proteomes" id="UP000199109">
    <property type="component" value="Unassembled WGS sequence"/>
</dbReference>
<sequence length="164" mass="18653">MESSTPVIREIRPEDNAEVAQVIRKVLVEIGVPRVGTAYADKALDHMYENYDVPRADYFLAVQEGKILGCAGIAQLENYQGNVCELQKMYFLEQARGRGIGKDMMQVCLDRARKYGYEKVYIETMPYMKAAQKLYTKSGFEYIDAPMGNTGHFSCPVWMLKSVQ</sequence>
<evidence type="ECO:0000313" key="4">
    <source>
        <dbReference type="Proteomes" id="UP000199109"/>
    </source>
</evidence>
<dbReference type="EMBL" id="FNAO01000006">
    <property type="protein sequence ID" value="SDE67913.1"/>
    <property type="molecule type" value="Genomic_DNA"/>
</dbReference>
<reference evidence="3 4" key="1">
    <citation type="submission" date="2016-10" db="EMBL/GenBank/DDBJ databases">
        <authorList>
            <person name="de Groot N.N."/>
        </authorList>
    </citation>
    <scope>NUCLEOTIDE SEQUENCE [LARGE SCALE GENOMIC DNA]</scope>
    <source>
        <strain evidence="3 4">DSM 23421</strain>
    </source>
</reference>
<dbReference type="InterPro" id="IPR050769">
    <property type="entry name" value="NAT_camello-type"/>
</dbReference>
<dbReference type="PANTHER" id="PTHR13947">
    <property type="entry name" value="GNAT FAMILY N-ACETYLTRANSFERASE"/>
    <property type="match status" value="1"/>
</dbReference>
<evidence type="ECO:0000313" key="3">
    <source>
        <dbReference type="EMBL" id="SDE67913.1"/>
    </source>
</evidence>
<dbReference type="PANTHER" id="PTHR13947:SF37">
    <property type="entry name" value="LD18367P"/>
    <property type="match status" value="1"/>
</dbReference>
<dbReference type="PROSITE" id="PS51186">
    <property type="entry name" value="GNAT"/>
    <property type="match status" value="1"/>
</dbReference>
<dbReference type="Pfam" id="PF00583">
    <property type="entry name" value="Acetyltransf_1"/>
    <property type="match status" value="1"/>
</dbReference>
<dbReference type="STRING" id="641691.SAMN05421636_106345"/>
<organism evidence="3 4">
    <name type="scientific">Pricia antarctica</name>
    <dbReference type="NCBI Taxonomy" id="641691"/>
    <lineage>
        <taxon>Bacteria</taxon>
        <taxon>Pseudomonadati</taxon>
        <taxon>Bacteroidota</taxon>
        <taxon>Flavobacteriia</taxon>
        <taxon>Flavobacteriales</taxon>
        <taxon>Flavobacteriaceae</taxon>
        <taxon>Pricia</taxon>
    </lineage>
</organism>